<dbReference type="FunFam" id="3.30.300.30:FF:000008">
    <property type="entry name" value="2,3-dihydroxybenzoate-AMP ligase"/>
    <property type="match status" value="1"/>
</dbReference>
<evidence type="ECO:0000259" key="4">
    <source>
        <dbReference type="Pfam" id="PF13193"/>
    </source>
</evidence>
<dbReference type="Proteomes" id="UP000886162">
    <property type="component" value="Unassembled WGS sequence"/>
</dbReference>
<evidence type="ECO:0000313" key="5">
    <source>
        <dbReference type="EMBL" id="HDR47122.1"/>
    </source>
</evidence>
<dbReference type="AlphaFoldDB" id="A0A831PNU2"/>
<dbReference type="CDD" id="cd05917">
    <property type="entry name" value="FACL_like_2"/>
    <property type="match status" value="1"/>
</dbReference>
<gene>
    <name evidence="5" type="ORF">ENN94_05405</name>
</gene>
<dbReference type="GO" id="GO:0031956">
    <property type="term" value="F:medium-chain fatty acid-CoA ligase activity"/>
    <property type="evidence" value="ECO:0007669"/>
    <property type="project" value="TreeGrafter"/>
</dbReference>
<comment type="caution">
    <text evidence="5">The sequence shown here is derived from an EMBL/GenBank/DDBJ whole genome shotgun (WGS) entry which is preliminary data.</text>
</comment>
<dbReference type="PROSITE" id="PS00455">
    <property type="entry name" value="AMP_BINDING"/>
    <property type="match status" value="1"/>
</dbReference>
<feature type="non-terminal residue" evidence="5">
    <location>
        <position position="1"/>
    </location>
</feature>
<dbReference type="InterPro" id="IPR045851">
    <property type="entry name" value="AMP-bd_C_sf"/>
</dbReference>
<dbReference type="Gene3D" id="3.40.50.980">
    <property type="match status" value="2"/>
</dbReference>
<evidence type="ECO:0000256" key="1">
    <source>
        <dbReference type="ARBA" id="ARBA00006432"/>
    </source>
</evidence>
<dbReference type="SUPFAM" id="SSF56801">
    <property type="entry name" value="Acetyl-CoA synthetase-like"/>
    <property type="match status" value="1"/>
</dbReference>
<dbReference type="Gene3D" id="2.30.38.10">
    <property type="entry name" value="Luciferase, Domain 3"/>
    <property type="match status" value="1"/>
</dbReference>
<dbReference type="InterPro" id="IPR025110">
    <property type="entry name" value="AMP-bd_C"/>
</dbReference>
<evidence type="ECO:0000259" key="3">
    <source>
        <dbReference type="Pfam" id="PF00501"/>
    </source>
</evidence>
<keyword evidence="2" id="KW-0436">Ligase</keyword>
<feature type="domain" description="AMP-dependent synthetase/ligase" evidence="3">
    <location>
        <begin position="56"/>
        <end position="278"/>
    </location>
</feature>
<reference evidence="5" key="1">
    <citation type="journal article" date="2020" name="mSystems">
        <title>Genome- and Community-Level Interaction Insights into Carbon Utilization and Element Cycling Functions of Hydrothermarchaeota in Hydrothermal Sediment.</title>
        <authorList>
            <person name="Zhou Z."/>
            <person name="Liu Y."/>
            <person name="Xu W."/>
            <person name="Pan J."/>
            <person name="Luo Z.H."/>
            <person name="Li M."/>
        </authorList>
    </citation>
    <scope>NUCLEOTIDE SEQUENCE [LARGE SCALE GENOMIC DNA]</scope>
    <source>
        <strain evidence="5">SpSt-1220</strain>
    </source>
</reference>
<sequence length="429" mass="47876">YTVVPELKGTTPGKLESAKLPFLKHAVFLGEGNPDGMLAYDELEKIGADVSDDELDAIKNSLDRFEVINMQYTSGTTGFPKGVMLTHDNIINNGFQIGECMKFTENDRLCIPVPFFHCFGCVLAVMACVTHGTAMVPVETFNPEQVLKTIEAEKCTAVHGVPTMFIAELEHPNFNNYDLSTLRTGIMAGSPCPIEVMKRVIRDMNAGEITIAYGQTESSPVITQTRTDDPIELRVATVGRALPNVEVKIVDIETGETLPPGKQGELCTRGYHVMKGYYKLPEETERAIDNENWLHTGDLAVMDENGYCKITGRIKNMIIRGGENIYPREIEEFLYTHPKISDVQVYGVPDRKYGEQVMAAVKLKDNVECSEDEIRDFCRGRIANYKIPTYVKFVDEYPMTASGKIQKFKLREMAIKELQLGELESASTG</sequence>
<organism evidence="5">
    <name type="scientific">Geoalkalibacter subterraneus</name>
    <dbReference type="NCBI Taxonomy" id="483547"/>
    <lineage>
        <taxon>Bacteria</taxon>
        <taxon>Pseudomonadati</taxon>
        <taxon>Thermodesulfobacteriota</taxon>
        <taxon>Desulfuromonadia</taxon>
        <taxon>Desulfuromonadales</taxon>
        <taxon>Geoalkalibacteraceae</taxon>
        <taxon>Geoalkalibacter</taxon>
    </lineage>
</organism>
<protein>
    <submittedName>
        <fullName evidence="5">AMP-binding protein</fullName>
    </submittedName>
</protein>
<dbReference type="Pfam" id="PF00501">
    <property type="entry name" value="AMP-binding"/>
    <property type="match status" value="1"/>
</dbReference>
<name>A0A831PNU2_9BACT</name>
<comment type="similarity">
    <text evidence="1">Belongs to the ATP-dependent AMP-binding enzyme family.</text>
</comment>
<feature type="domain" description="AMP-binding enzyme C-terminal" evidence="4">
    <location>
        <begin position="329"/>
        <end position="404"/>
    </location>
</feature>
<dbReference type="InterPro" id="IPR020845">
    <property type="entry name" value="AMP-binding_CS"/>
</dbReference>
<dbReference type="InterPro" id="IPR000873">
    <property type="entry name" value="AMP-dep_synth/lig_dom"/>
</dbReference>
<dbReference type="PANTHER" id="PTHR43201:SF5">
    <property type="entry name" value="MEDIUM-CHAIN ACYL-COA LIGASE ACSF2, MITOCHONDRIAL"/>
    <property type="match status" value="1"/>
</dbReference>
<dbReference type="GO" id="GO:0006631">
    <property type="term" value="P:fatty acid metabolic process"/>
    <property type="evidence" value="ECO:0007669"/>
    <property type="project" value="TreeGrafter"/>
</dbReference>
<dbReference type="Gene3D" id="3.30.300.30">
    <property type="match status" value="1"/>
</dbReference>
<dbReference type="EMBL" id="DSDO01000365">
    <property type="protein sequence ID" value="HDR47122.1"/>
    <property type="molecule type" value="Genomic_DNA"/>
</dbReference>
<proteinExistence type="inferred from homology"/>
<dbReference type="PANTHER" id="PTHR43201">
    <property type="entry name" value="ACYL-COA SYNTHETASE"/>
    <property type="match status" value="1"/>
</dbReference>
<accession>A0A831PNU2</accession>
<dbReference type="Pfam" id="PF13193">
    <property type="entry name" value="AMP-binding_C"/>
    <property type="match status" value="1"/>
</dbReference>
<evidence type="ECO:0000256" key="2">
    <source>
        <dbReference type="ARBA" id="ARBA00022598"/>
    </source>
</evidence>